<evidence type="ECO:0000313" key="1">
    <source>
        <dbReference type="EMBL" id="CAB5225446.1"/>
    </source>
</evidence>
<dbReference type="EMBL" id="LR798348">
    <property type="protein sequence ID" value="CAB5225446.1"/>
    <property type="molecule type" value="Genomic_DNA"/>
</dbReference>
<sequence length="87" mass="8885">MNNNVNIAGAAGACHGVDVETSTTAVTGKFYAIQVLADANFSVFTENGKTGDPMTGFTIPAGTTLINGLGITAFTLASGKVRAYKLK</sequence>
<reference evidence="1" key="1">
    <citation type="submission" date="2020-05" db="EMBL/GenBank/DDBJ databases">
        <authorList>
            <person name="Chiriac C."/>
            <person name="Salcher M."/>
            <person name="Ghai R."/>
            <person name="Kavagutti S V."/>
        </authorList>
    </citation>
    <scope>NUCLEOTIDE SEQUENCE</scope>
</reference>
<accession>A0A6J7X4A2</accession>
<organism evidence="1">
    <name type="scientific">uncultured Caudovirales phage</name>
    <dbReference type="NCBI Taxonomy" id="2100421"/>
    <lineage>
        <taxon>Viruses</taxon>
        <taxon>Duplodnaviria</taxon>
        <taxon>Heunggongvirae</taxon>
        <taxon>Uroviricota</taxon>
        <taxon>Caudoviricetes</taxon>
        <taxon>Peduoviridae</taxon>
        <taxon>Maltschvirus</taxon>
        <taxon>Maltschvirus maltsch</taxon>
    </lineage>
</organism>
<protein>
    <submittedName>
        <fullName evidence="1">Uncharacterized protein</fullName>
    </submittedName>
</protein>
<gene>
    <name evidence="1" type="ORF">UFOVP745_18</name>
</gene>
<name>A0A6J7X4A2_9CAUD</name>
<proteinExistence type="predicted"/>